<feature type="non-terminal residue" evidence="1">
    <location>
        <position position="210"/>
    </location>
</feature>
<keyword evidence="2" id="KW-1185">Reference proteome</keyword>
<evidence type="ECO:0000313" key="1">
    <source>
        <dbReference type="EMBL" id="KAF6742210.1"/>
    </source>
</evidence>
<name>A0A8H6H956_9AGAR</name>
<dbReference type="EMBL" id="JACGCI010000194">
    <property type="protein sequence ID" value="KAF6742210.1"/>
    <property type="molecule type" value="Genomic_DNA"/>
</dbReference>
<accession>A0A8H6H956</accession>
<evidence type="ECO:0000313" key="2">
    <source>
        <dbReference type="Proteomes" id="UP000521943"/>
    </source>
</evidence>
<protein>
    <submittedName>
        <fullName evidence="1">Uncharacterized protein</fullName>
    </submittedName>
</protein>
<organism evidence="1 2">
    <name type="scientific">Ephemerocybe angulata</name>
    <dbReference type="NCBI Taxonomy" id="980116"/>
    <lineage>
        <taxon>Eukaryota</taxon>
        <taxon>Fungi</taxon>
        <taxon>Dikarya</taxon>
        <taxon>Basidiomycota</taxon>
        <taxon>Agaricomycotina</taxon>
        <taxon>Agaricomycetes</taxon>
        <taxon>Agaricomycetidae</taxon>
        <taxon>Agaricales</taxon>
        <taxon>Agaricineae</taxon>
        <taxon>Psathyrellaceae</taxon>
        <taxon>Ephemerocybe</taxon>
    </lineage>
</organism>
<reference evidence="1 2" key="1">
    <citation type="submission" date="2020-07" db="EMBL/GenBank/DDBJ databases">
        <title>Comparative genomics of pyrophilous fungi reveals a link between fire events and developmental genes.</title>
        <authorList>
            <consortium name="DOE Joint Genome Institute"/>
            <person name="Steindorff A.S."/>
            <person name="Carver A."/>
            <person name="Calhoun S."/>
            <person name="Stillman K."/>
            <person name="Liu H."/>
            <person name="Lipzen A."/>
            <person name="Pangilinan J."/>
            <person name="Labutti K."/>
            <person name="Bruns T.D."/>
            <person name="Grigoriev I.V."/>
        </authorList>
    </citation>
    <scope>NUCLEOTIDE SEQUENCE [LARGE SCALE GENOMIC DNA]</scope>
    <source>
        <strain evidence="1 2">CBS 144469</strain>
    </source>
</reference>
<proteinExistence type="predicted"/>
<comment type="caution">
    <text evidence="1">The sequence shown here is derived from an EMBL/GenBank/DDBJ whole genome shotgun (WGS) entry which is preliminary data.</text>
</comment>
<dbReference type="Proteomes" id="UP000521943">
    <property type="component" value="Unassembled WGS sequence"/>
</dbReference>
<gene>
    <name evidence="1" type="ORF">DFP72DRAFT_831038</name>
</gene>
<sequence length="210" mass="23971">MESLHVKQREAESRNFVSRYLRYNDWGFSTPIKTSEWSLSARPLPDPPQHVLDDRDVSATLASHPHLFKIVTPVNVNRLRELTSTHPNQPFVQSVLRGLEDGFWPWASYPTDHPSTHETECPPPSTQEQRNFLLAQRDTELAKDRYSEAFEKLLPGMRNTPTFAVPKDGGQDLRMVTNHSKEPYSQNSMVDKTAMGKVPLDGMKVLGEEM</sequence>
<dbReference type="OrthoDB" id="3254233at2759"/>
<dbReference type="AlphaFoldDB" id="A0A8H6H956"/>